<dbReference type="Proteomes" id="UP000614287">
    <property type="component" value="Unassembled WGS sequence"/>
</dbReference>
<gene>
    <name evidence="2" type="ORF">GCM10009007_15630</name>
</gene>
<organism evidence="2 3">
    <name type="scientific">Formosimonas limnophila</name>
    <dbReference type="NCBI Taxonomy" id="1384487"/>
    <lineage>
        <taxon>Bacteria</taxon>
        <taxon>Pseudomonadati</taxon>
        <taxon>Pseudomonadota</taxon>
        <taxon>Betaproteobacteria</taxon>
        <taxon>Burkholderiales</taxon>
        <taxon>Burkholderiaceae</taxon>
        <taxon>Formosimonas</taxon>
    </lineage>
</organism>
<keyword evidence="1" id="KW-0732">Signal</keyword>
<sequence>MKKTFKSLIICGVLASSSLMAQQVEQNAPNSSLKVDATTKVKAISTDIVKCASAKAPKGTEKVQVELYPLPDNKGQVLTLAIDKNDQPTPIAPCDIKQLATSMSGLFPYLKPEEGKQYAGYLFVSTLDAENIVARLITAEEYQKAIAAAPKK</sequence>
<feature type="chain" id="PRO_5035298610" evidence="1">
    <location>
        <begin position="22"/>
        <end position="152"/>
    </location>
</feature>
<accession>A0A8J3G0T5</accession>
<comment type="caution">
    <text evidence="2">The sequence shown here is derived from an EMBL/GenBank/DDBJ whole genome shotgun (WGS) entry which is preliminary data.</text>
</comment>
<evidence type="ECO:0000256" key="1">
    <source>
        <dbReference type="SAM" id="SignalP"/>
    </source>
</evidence>
<dbReference type="AlphaFoldDB" id="A0A8J3G0T5"/>
<proteinExistence type="predicted"/>
<feature type="signal peptide" evidence="1">
    <location>
        <begin position="1"/>
        <end position="21"/>
    </location>
</feature>
<reference evidence="2" key="1">
    <citation type="journal article" date="2014" name="Int. J. Syst. Evol. Microbiol.">
        <title>Complete genome sequence of Corynebacterium casei LMG S-19264T (=DSM 44701T), isolated from a smear-ripened cheese.</title>
        <authorList>
            <consortium name="US DOE Joint Genome Institute (JGI-PGF)"/>
            <person name="Walter F."/>
            <person name="Albersmeier A."/>
            <person name="Kalinowski J."/>
            <person name="Ruckert C."/>
        </authorList>
    </citation>
    <scope>NUCLEOTIDE SEQUENCE</scope>
    <source>
        <strain evidence="2">KCTC 32501</strain>
    </source>
</reference>
<evidence type="ECO:0000313" key="2">
    <source>
        <dbReference type="EMBL" id="GHA75359.1"/>
    </source>
</evidence>
<reference evidence="2" key="2">
    <citation type="submission" date="2020-09" db="EMBL/GenBank/DDBJ databases">
        <authorList>
            <person name="Sun Q."/>
            <person name="Kim S."/>
        </authorList>
    </citation>
    <scope>NUCLEOTIDE SEQUENCE</scope>
    <source>
        <strain evidence="2">KCTC 32501</strain>
    </source>
</reference>
<dbReference type="RefSeq" id="WP_189493387.1">
    <property type="nucleotide sequence ID" value="NZ_BMZG01000007.1"/>
</dbReference>
<evidence type="ECO:0000313" key="3">
    <source>
        <dbReference type="Proteomes" id="UP000614287"/>
    </source>
</evidence>
<keyword evidence="3" id="KW-1185">Reference proteome</keyword>
<protein>
    <submittedName>
        <fullName evidence="2">Uncharacterized protein</fullName>
    </submittedName>
</protein>
<dbReference type="EMBL" id="BMZG01000007">
    <property type="protein sequence ID" value="GHA75359.1"/>
    <property type="molecule type" value="Genomic_DNA"/>
</dbReference>
<name>A0A8J3G0T5_9BURK</name>